<gene>
    <name evidence="3" type="ORF">NCTC11842_00626</name>
</gene>
<evidence type="ECO:0000313" key="3">
    <source>
        <dbReference type="EMBL" id="SPZ02454.1"/>
    </source>
</evidence>
<feature type="transmembrane region" description="Helical" evidence="1">
    <location>
        <begin position="332"/>
        <end position="354"/>
    </location>
</feature>
<sequence>MADTGLFALPFLAIVGQEWLRARGEGADEGNKGVLSALRIENRIFVAIFVILFAALPMKSIDLSTLQFDDSRSKQCQISVPKPGETGWGSSFTTLNGQSAKVPIWWAMIHALSKAINGAAVASIPCGVDLRQMRMDVNATRINDPVLTQEVADFTHDCYGPSRAKMFMDRPKLGLDELNDVSWIGSSYLVNTSGYYDAFHSSTPRTAFPYNETRDAGLARVDSGGGYPTCKEWWTTGSTGLRAKLLAQVEPTLLVKMGKWASFLNQDEVNDSVIRDVVSPRQQRMTQGAAYTDYGGQIGVNGYNQAARIAAGAGLTVGSLAYFPAMDVVRQALPMVMAFLKMALVICIPLILVFSTYSLKAVMTVTFVQFALFFIDFWFQLARWIDSTVIDALYGPNAPHQNFNPVMGLNNTESDMLLNFVMGAMFIVLPTFWLATLSWAGVQVGNIAASFGQATGDAKAAGSEGVNLAKKAI</sequence>
<accession>A0A2X2C574</accession>
<dbReference type="EMBL" id="UAUF01000007">
    <property type="protein sequence ID" value="SPZ02454.1"/>
    <property type="molecule type" value="Genomic_DNA"/>
</dbReference>
<feature type="transmembrane region" description="Helical" evidence="1">
    <location>
        <begin position="361"/>
        <end position="379"/>
    </location>
</feature>
<feature type="domain" description="TraG N-terminal Proteobacteria" evidence="2">
    <location>
        <begin position="3"/>
        <end position="455"/>
    </location>
</feature>
<keyword evidence="1" id="KW-0472">Membrane</keyword>
<dbReference type="AlphaFoldDB" id="A0A2X2C574"/>
<dbReference type="Pfam" id="PF07916">
    <property type="entry name" value="TraG_N"/>
    <property type="match status" value="1"/>
</dbReference>
<evidence type="ECO:0000313" key="4">
    <source>
        <dbReference type="Proteomes" id="UP000250443"/>
    </source>
</evidence>
<protein>
    <submittedName>
        <fullName evidence="3">TraG-like family protein</fullName>
    </submittedName>
</protein>
<evidence type="ECO:0000259" key="2">
    <source>
        <dbReference type="Pfam" id="PF07916"/>
    </source>
</evidence>
<dbReference type="Proteomes" id="UP000250443">
    <property type="component" value="Unassembled WGS sequence"/>
</dbReference>
<proteinExistence type="predicted"/>
<evidence type="ECO:0000256" key="1">
    <source>
        <dbReference type="SAM" id="Phobius"/>
    </source>
</evidence>
<dbReference type="InterPro" id="IPR012931">
    <property type="entry name" value="TraG_N_Proteobacteria"/>
</dbReference>
<feature type="transmembrane region" description="Helical" evidence="1">
    <location>
        <begin position="416"/>
        <end position="435"/>
    </location>
</feature>
<organism evidence="3 4">
    <name type="scientific">Pseudomonas luteola</name>
    <dbReference type="NCBI Taxonomy" id="47886"/>
    <lineage>
        <taxon>Bacteria</taxon>
        <taxon>Pseudomonadati</taxon>
        <taxon>Pseudomonadota</taxon>
        <taxon>Gammaproteobacteria</taxon>
        <taxon>Pseudomonadales</taxon>
        <taxon>Pseudomonadaceae</taxon>
        <taxon>Pseudomonas</taxon>
    </lineage>
</organism>
<keyword evidence="1" id="KW-0812">Transmembrane</keyword>
<keyword evidence="1" id="KW-1133">Transmembrane helix</keyword>
<reference evidence="3 4" key="1">
    <citation type="submission" date="2018-06" db="EMBL/GenBank/DDBJ databases">
        <authorList>
            <consortium name="Pathogen Informatics"/>
            <person name="Doyle S."/>
        </authorList>
    </citation>
    <scope>NUCLEOTIDE SEQUENCE [LARGE SCALE GENOMIC DNA]</scope>
    <source>
        <strain evidence="3 4">NCTC11842</strain>
    </source>
</reference>
<name>A0A2X2C574_PSELU</name>